<dbReference type="AlphaFoldDB" id="A0A1V9YTH2"/>
<reference evidence="1 2" key="1">
    <citation type="journal article" date="2014" name="Genome Biol. Evol.">
        <title>The secreted proteins of Achlya hypogyna and Thraustotheca clavata identify the ancestral oomycete secretome and reveal gene acquisitions by horizontal gene transfer.</title>
        <authorList>
            <person name="Misner I."/>
            <person name="Blouin N."/>
            <person name="Leonard G."/>
            <person name="Richards T.A."/>
            <person name="Lane C.E."/>
        </authorList>
    </citation>
    <scope>NUCLEOTIDE SEQUENCE [LARGE SCALE GENOMIC DNA]</scope>
    <source>
        <strain evidence="1 2">ATCC 48635</strain>
    </source>
</reference>
<dbReference type="GO" id="GO:0000460">
    <property type="term" value="P:maturation of 5.8S rRNA"/>
    <property type="evidence" value="ECO:0007669"/>
    <property type="project" value="TreeGrafter"/>
</dbReference>
<dbReference type="EMBL" id="JNBR01000998">
    <property type="protein sequence ID" value="OQR88977.1"/>
    <property type="molecule type" value="Genomic_DNA"/>
</dbReference>
<organism evidence="1 2">
    <name type="scientific">Achlya hypogyna</name>
    <name type="common">Oomycete</name>
    <name type="synonym">Protoachlya hypogyna</name>
    <dbReference type="NCBI Taxonomy" id="1202772"/>
    <lineage>
        <taxon>Eukaryota</taxon>
        <taxon>Sar</taxon>
        <taxon>Stramenopiles</taxon>
        <taxon>Oomycota</taxon>
        <taxon>Saprolegniomycetes</taxon>
        <taxon>Saprolegniales</taxon>
        <taxon>Achlyaceae</taxon>
        <taxon>Achlya</taxon>
    </lineage>
</organism>
<dbReference type="GO" id="GO:0030687">
    <property type="term" value="C:preribosome, large subunit precursor"/>
    <property type="evidence" value="ECO:0007669"/>
    <property type="project" value="TreeGrafter"/>
</dbReference>
<evidence type="ECO:0000313" key="1">
    <source>
        <dbReference type="EMBL" id="OQR88977.1"/>
    </source>
</evidence>
<dbReference type="Proteomes" id="UP000243579">
    <property type="component" value="Unassembled WGS sequence"/>
</dbReference>
<dbReference type="Pfam" id="PF04031">
    <property type="entry name" value="Las1"/>
    <property type="match status" value="1"/>
</dbReference>
<evidence type="ECO:0000313" key="2">
    <source>
        <dbReference type="Proteomes" id="UP000243579"/>
    </source>
</evidence>
<dbReference type="PANTHER" id="PTHR15002:SF0">
    <property type="entry name" value="RIBOSOMAL BIOGENESIS PROTEIN LAS1L"/>
    <property type="match status" value="1"/>
</dbReference>
<dbReference type="InterPro" id="IPR007174">
    <property type="entry name" value="Las1"/>
</dbReference>
<dbReference type="GO" id="GO:0090730">
    <property type="term" value="C:Las1 complex"/>
    <property type="evidence" value="ECO:0007669"/>
    <property type="project" value="InterPro"/>
</dbReference>
<dbReference type="STRING" id="1202772.A0A1V9YTH2"/>
<dbReference type="PANTHER" id="PTHR15002">
    <property type="entry name" value="RIBOSOMAL BIOGENESIS PROTEIN LAS1L"/>
    <property type="match status" value="1"/>
</dbReference>
<accession>A0A1V9YTH2</accession>
<proteinExistence type="predicted"/>
<dbReference type="GO" id="GO:0000470">
    <property type="term" value="P:maturation of LSU-rRNA"/>
    <property type="evidence" value="ECO:0007669"/>
    <property type="project" value="TreeGrafter"/>
</dbReference>
<protein>
    <submittedName>
        <fullName evidence="1">Uncharacterized protein</fullName>
    </submittedName>
</protein>
<dbReference type="GO" id="GO:0004519">
    <property type="term" value="F:endonuclease activity"/>
    <property type="evidence" value="ECO:0007669"/>
    <property type="project" value="InterPro"/>
</dbReference>
<keyword evidence="2" id="KW-1185">Reference proteome</keyword>
<sequence length="371" mass="40679">MYRSHEELRLLYASTILRCVNGLADASQKGAYAMAVSTLAMRIGIPLWVVDVRHEAAHTKLPALPTLQLAASTLRQWLFEHYWQPQESAIRQRVERVSGLLQRCLASQEPIGPLMTLDLDTFSKIVVPLLVSRAPYASLSLSDASPSDVGLLLRPSTNEANAKALCHELQALWPNFDAALVVALAHHVADVPSAAARCSKWLFYFGRGGEWTHGDRFADGIAEALTILQQCEDPLVQPLCGTIASYVDLATVPARLNKQTTAATGWTRCTSWTETPIGLQTAYGRVGQSLAFDDRVDDLDAGHMVVYSDLPSVDKEDPLAAYEAAFFDQIAAVVDVDVAIANDIEHTARNNHHESVPADEVSRLQDAIEIW</sequence>
<gene>
    <name evidence="1" type="ORF">ACHHYP_06537</name>
</gene>
<name>A0A1V9YTH2_ACHHY</name>
<dbReference type="OrthoDB" id="10263222at2759"/>
<comment type="caution">
    <text evidence="1">The sequence shown here is derived from an EMBL/GenBank/DDBJ whole genome shotgun (WGS) entry which is preliminary data.</text>
</comment>